<reference evidence="1 2" key="1">
    <citation type="journal article" date="2013" name="Biodegradation">
        <title>Quantitative proteomic analysis of ibuprofen-degrading Patulibacter sp. strain I11.</title>
        <authorList>
            <person name="Almeida B."/>
            <person name="Kjeldal H."/>
            <person name="Lolas I."/>
            <person name="Knudsen A.D."/>
            <person name="Carvalho G."/>
            <person name="Nielsen K.L."/>
            <person name="Barreto Crespo M.T."/>
            <person name="Stensballe A."/>
            <person name="Nielsen J.L."/>
        </authorList>
    </citation>
    <scope>NUCLEOTIDE SEQUENCE [LARGE SCALE GENOMIC DNA]</scope>
    <source>
        <strain evidence="1 2">I11</strain>
    </source>
</reference>
<evidence type="ECO:0000313" key="2">
    <source>
        <dbReference type="Proteomes" id="UP000005143"/>
    </source>
</evidence>
<accession>H0E847</accession>
<protein>
    <submittedName>
        <fullName evidence="1">Uncharacterized protein</fullName>
    </submittedName>
</protein>
<name>H0E847_9ACTN</name>
<dbReference type="EMBL" id="AGUD01000240">
    <property type="protein sequence ID" value="EHN10112.1"/>
    <property type="molecule type" value="Genomic_DNA"/>
</dbReference>
<proteinExistence type="predicted"/>
<sequence length="87" mass="9374">MGRDAVLLRRYGYVPGTAVSGDVGDGRTTVVRVRGRGLRAGSYRIPNPLNDPESLLGAMGIDPEAVELLEPSSVRAIERLTGPSRRR</sequence>
<dbReference type="AlphaFoldDB" id="H0E847"/>
<keyword evidence="2" id="KW-1185">Reference proteome</keyword>
<dbReference type="Proteomes" id="UP000005143">
    <property type="component" value="Unassembled WGS sequence"/>
</dbReference>
<gene>
    <name evidence="1" type="ORF">PAI11_30050</name>
</gene>
<organism evidence="1 2">
    <name type="scientific">Patulibacter medicamentivorans</name>
    <dbReference type="NCBI Taxonomy" id="1097667"/>
    <lineage>
        <taxon>Bacteria</taxon>
        <taxon>Bacillati</taxon>
        <taxon>Actinomycetota</taxon>
        <taxon>Thermoleophilia</taxon>
        <taxon>Solirubrobacterales</taxon>
        <taxon>Patulibacteraceae</taxon>
        <taxon>Patulibacter</taxon>
    </lineage>
</organism>
<evidence type="ECO:0000313" key="1">
    <source>
        <dbReference type="EMBL" id="EHN10112.1"/>
    </source>
</evidence>
<comment type="caution">
    <text evidence="1">The sequence shown here is derived from an EMBL/GenBank/DDBJ whole genome shotgun (WGS) entry which is preliminary data.</text>
</comment>